<protein>
    <submittedName>
        <fullName evidence="1">Uncharacterized protein</fullName>
    </submittedName>
</protein>
<name>A0A507QMU2_MONPU</name>
<accession>A0A507QMU2</accession>
<dbReference type="Proteomes" id="UP000319663">
    <property type="component" value="Unassembled WGS sequence"/>
</dbReference>
<organism evidence="1 2">
    <name type="scientific">Monascus purpureus</name>
    <name type="common">Red mold</name>
    <name type="synonym">Monascus anka</name>
    <dbReference type="NCBI Taxonomy" id="5098"/>
    <lineage>
        <taxon>Eukaryota</taxon>
        <taxon>Fungi</taxon>
        <taxon>Dikarya</taxon>
        <taxon>Ascomycota</taxon>
        <taxon>Pezizomycotina</taxon>
        <taxon>Eurotiomycetes</taxon>
        <taxon>Eurotiomycetidae</taxon>
        <taxon>Eurotiales</taxon>
        <taxon>Aspergillaceae</taxon>
        <taxon>Monascus</taxon>
    </lineage>
</organism>
<evidence type="ECO:0000313" key="2">
    <source>
        <dbReference type="Proteomes" id="UP000319663"/>
    </source>
</evidence>
<comment type="caution">
    <text evidence="1">The sequence shown here is derived from an EMBL/GenBank/DDBJ whole genome shotgun (WGS) entry which is preliminary data.</text>
</comment>
<keyword evidence="2" id="KW-1185">Reference proteome</keyword>
<sequence>MSVAPASGLLAQWERARQVVVVPMGGVQFVAFQQTPAIGTRDLGSCSVVVIASKYGAILTHIPPLPAQPSADPYAGDNNVRSMMGQVKSLHAYYKSLNYFPEAGTSIICAQFRGAVALPDQLQIMQQSLRELGYAPFVRTYDVPGNRTLPGQGTVIVISNASSGNPVIYVEDRAI</sequence>
<reference evidence="1 2" key="1">
    <citation type="submission" date="2019-06" db="EMBL/GenBank/DDBJ databases">
        <title>Wine fermentation using esterase from Monascus purpureus.</title>
        <authorList>
            <person name="Geng C."/>
            <person name="Zhang Y."/>
        </authorList>
    </citation>
    <scope>NUCLEOTIDE SEQUENCE [LARGE SCALE GENOMIC DNA]</scope>
    <source>
        <strain evidence="1">HQ1</strain>
    </source>
</reference>
<evidence type="ECO:0000313" key="1">
    <source>
        <dbReference type="EMBL" id="TQB68412.1"/>
    </source>
</evidence>
<dbReference type="AlphaFoldDB" id="A0A507QMU2"/>
<gene>
    <name evidence="1" type="ORF">MPDQ_003445</name>
</gene>
<dbReference type="OrthoDB" id="5368615at2759"/>
<dbReference type="EMBL" id="VIFY01000219">
    <property type="protein sequence ID" value="TQB68412.1"/>
    <property type="molecule type" value="Genomic_DNA"/>
</dbReference>
<proteinExistence type="predicted"/>